<keyword evidence="3" id="KW-1185">Reference proteome</keyword>
<dbReference type="InterPro" id="IPR029044">
    <property type="entry name" value="Nucleotide-diphossugar_trans"/>
</dbReference>
<dbReference type="Pfam" id="PF00535">
    <property type="entry name" value="Glycos_transf_2"/>
    <property type="match status" value="1"/>
</dbReference>
<organism evidence="2 3">
    <name type="scientific">Fusobacterium varium ATCC 27725</name>
    <dbReference type="NCBI Taxonomy" id="469618"/>
    <lineage>
        <taxon>Bacteria</taxon>
        <taxon>Fusobacteriati</taxon>
        <taxon>Fusobacteriota</taxon>
        <taxon>Fusobacteriia</taxon>
        <taxon>Fusobacteriales</taxon>
        <taxon>Fusobacteriaceae</taxon>
        <taxon>Fusobacterium</taxon>
    </lineage>
</organism>
<dbReference type="Proteomes" id="UP000241238">
    <property type="component" value="Chromosome"/>
</dbReference>
<protein>
    <submittedName>
        <fullName evidence="2">Glycosyltransferase family 2 protein</fullName>
    </submittedName>
</protein>
<dbReference type="SUPFAM" id="SSF53448">
    <property type="entry name" value="Nucleotide-diphospho-sugar transferases"/>
    <property type="match status" value="1"/>
</dbReference>
<reference evidence="3" key="1">
    <citation type="journal article" date="2018" name="MSphere">
        <title>Fusobacterium Genomics Using MinION and Illumina Sequencing Enables Genome Completion and Correction.</title>
        <authorList>
            <person name="Todd S.M."/>
            <person name="Settlage R.E."/>
            <person name="Lahmers K.K."/>
            <person name="Slade D.J."/>
        </authorList>
    </citation>
    <scope>NUCLEOTIDE SEQUENCE [LARGE SCALE GENOMIC DNA]</scope>
    <source>
        <strain evidence="3">ATCC 27725</strain>
    </source>
</reference>
<dbReference type="GeneID" id="77468405"/>
<proteinExistence type="predicted"/>
<dbReference type="RefSeq" id="WP_005947884.1">
    <property type="nucleotide sequence ID" value="NZ_CP028103.1"/>
</dbReference>
<dbReference type="PANTHER" id="PTHR22916:SF3">
    <property type="entry name" value="UDP-GLCNAC:BETAGAL BETA-1,3-N-ACETYLGLUCOSAMINYLTRANSFERASE-LIKE PROTEIN 1"/>
    <property type="match status" value="1"/>
</dbReference>
<evidence type="ECO:0000259" key="1">
    <source>
        <dbReference type="Pfam" id="PF00535"/>
    </source>
</evidence>
<dbReference type="CDD" id="cd00761">
    <property type="entry name" value="Glyco_tranf_GTA_type"/>
    <property type="match status" value="1"/>
</dbReference>
<dbReference type="InterPro" id="IPR001173">
    <property type="entry name" value="Glyco_trans_2-like"/>
</dbReference>
<evidence type="ECO:0000313" key="2">
    <source>
        <dbReference type="EMBL" id="AVQ31604.1"/>
    </source>
</evidence>
<dbReference type="PANTHER" id="PTHR22916">
    <property type="entry name" value="GLYCOSYLTRANSFERASE"/>
    <property type="match status" value="1"/>
</dbReference>
<evidence type="ECO:0000313" key="3">
    <source>
        <dbReference type="Proteomes" id="UP000241238"/>
    </source>
</evidence>
<sequence length="261" mass="30762">MITIFTPVYNRKDTLLRLYESLKRQTVKEFQWIVVDDGSTDGTKELMADFTREEAVDIIYEYQENSGKMRAVNRGVQLAQGEYFFIVDSDDYITDNSIELIMREAENLPKNLGGMIFRKIDMASGKITGKPYPEYRIDSSPIEIVYKLGIDGDKAEVFRTDILKKNPFKEFKGEKFIPEATVWVKIGEEYKMRYIDEGIYFFEYLEDGYTRNFNTLMKKNPNGFEFYYKEMLKYNLPLSNKIKFIIRLIQSKYYKLIGGNK</sequence>
<dbReference type="EMBL" id="CP028103">
    <property type="protein sequence ID" value="AVQ31604.1"/>
    <property type="molecule type" value="Genomic_DNA"/>
</dbReference>
<feature type="domain" description="Glycosyltransferase 2-like" evidence="1">
    <location>
        <begin position="3"/>
        <end position="124"/>
    </location>
</feature>
<accession>A0ABN5JHG8</accession>
<dbReference type="Gene3D" id="3.90.550.10">
    <property type="entry name" value="Spore Coat Polysaccharide Biosynthesis Protein SpsA, Chain A"/>
    <property type="match status" value="1"/>
</dbReference>
<gene>
    <name evidence="2" type="ORF">C4N18_10415</name>
</gene>
<name>A0ABN5JHG8_FUSVA</name>